<evidence type="ECO:0008006" key="4">
    <source>
        <dbReference type="Google" id="ProtNLM"/>
    </source>
</evidence>
<dbReference type="STRING" id="758820.SAMN00777080_3017"/>
<protein>
    <recommendedName>
        <fullName evidence="4">Outer membrane protein beta-barrel domain-containing protein</fullName>
    </recommendedName>
</protein>
<feature type="transmembrane region" description="Helical" evidence="1">
    <location>
        <begin position="27"/>
        <end position="46"/>
    </location>
</feature>
<proteinExistence type="predicted"/>
<name>A0A1W2H7C4_9BACT</name>
<keyword evidence="3" id="KW-1185">Reference proteome</keyword>
<keyword evidence="1" id="KW-0472">Membrane</keyword>
<organism evidence="2 3">
    <name type="scientific">Aquiflexum balticum DSM 16537</name>
    <dbReference type="NCBI Taxonomy" id="758820"/>
    <lineage>
        <taxon>Bacteria</taxon>
        <taxon>Pseudomonadati</taxon>
        <taxon>Bacteroidota</taxon>
        <taxon>Cytophagia</taxon>
        <taxon>Cytophagales</taxon>
        <taxon>Cyclobacteriaceae</taxon>
        <taxon>Aquiflexum</taxon>
    </lineage>
</organism>
<dbReference type="EMBL" id="LT838813">
    <property type="protein sequence ID" value="SMD44396.1"/>
    <property type="molecule type" value="Genomic_DNA"/>
</dbReference>
<keyword evidence="1" id="KW-1133">Transmembrane helix</keyword>
<evidence type="ECO:0000313" key="3">
    <source>
        <dbReference type="Proteomes" id="UP000192333"/>
    </source>
</evidence>
<accession>A0A1W2H7C4</accession>
<sequence>MDFLIFQFVKLRNNSCILPPEFNVSLIMLRIFTTVLIALFFVGNVYSQGSRDHITVGYGLGMIYADNAGIYKSFDFKMLPAFTVAYSKELSEKFDFRTSFGGQFINSGEFRPINQPIVVEWGNNGQAYYFDGNAFFLDVMPVLQLNPNKPGRAGEPVNLYMGLGVGALYSQRAQRVLRDGVLENGIFVQGFVERSNQTLAAAYVPFKFGLSTNFEYEWDMGFEINVMTIVSSDIDGNNMVNKLFYPDVMVNMQLMVRRYLRR</sequence>
<evidence type="ECO:0000313" key="2">
    <source>
        <dbReference type="EMBL" id="SMD44396.1"/>
    </source>
</evidence>
<reference evidence="3" key="1">
    <citation type="submission" date="2017-04" db="EMBL/GenBank/DDBJ databases">
        <authorList>
            <person name="Varghese N."/>
            <person name="Submissions S."/>
        </authorList>
    </citation>
    <scope>NUCLEOTIDE SEQUENCE [LARGE SCALE GENOMIC DNA]</scope>
    <source>
        <strain evidence="3">DSM 16537</strain>
    </source>
</reference>
<keyword evidence="1" id="KW-0812">Transmembrane</keyword>
<dbReference type="Proteomes" id="UP000192333">
    <property type="component" value="Chromosome I"/>
</dbReference>
<gene>
    <name evidence="2" type="ORF">SAMN00777080_3017</name>
</gene>
<evidence type="ECO:0000256" key="1">
    <source>
        <dbReference type="SAM" id="Phobius"/>
    </source>
</evidence>
<dbReference type="AlphaFoldDB" id="A0A1W2H7C4"/>